<evidence type="ECO:0000313" key="2">
    <source>
        <dbReference type="Proteomes" id="UP000828048"/>
    </source>
</evidence>
<keyword evidence="2" id="KW-1185">Reference proteome</keyword>
<evidence type="ECO:0000313" key="1">
    <source>
        <dbReference type="EMBL" id="KAH7851245.1"/>
    </source>
</evidence>
<accession>A0ACB7YCH8</accession>
<dbReference type="Proteomes" id="UP000828048">
    <property type="component" value="Chromosome 8"/>
</dbReference>
<protein>
    <submittedName>
        <fullName evidence="1">Uncharacterized protein</fullName>
    </submittedName>
</protein>
<sequence>MASTKKTILESNDGKTFEVDKGVAHDNIESMASSLEKIILDSNDSKTFEVDKAVALDNIEAMASSKKKIILKSNDGKNFEVDKAVALQLQMIKYPIEQDWADTYFPLPNVKVNILSKVINYCKMHSDDNVPDYQLKSFDAQFVNVEKRLLFDLVLE</sequence>
<reference evidence="1 2" key="1">
    <citation type="journal article" date="2021" name="Hortic Res">
        <title>High-quality reference genome and annotation aids understanding of berry development for evergreen blueberry (Vaccinium darrowii).</title>
        <authorList>
            <person name="Yu J."/>
            <person name="Hulse-Kemp A.M."/>
            <person name="Babiker E."/>
            <person name="Staton M."/>
        </authorList>
    </citation>
    <scope>NUCLEOTIDE SEQUENCE [LARGE SCALE GENOMIC DNA]</scope>
    <source>
        <strain evidence="2">cv. NJ 8807/NJ 8810</strain>
        <tissue evidence="1">Young leaf</tissue>
    </source>
</reference>
<proteinExistence type="predicted"/>
<comment type="caution">
    <text evidence="1">The sequence shown here is derived from an EMBL/GenBank/DDBJ whole genome shotgun (WGS) entry which is preliminary data.</text>
</comment>
<organism evidence="1 2">
    <name type="scientific">Vaccinium darrowii</name>
    <dbReference type="NCBI Taxonomy" id="229202"/>
    <lineage>
        <taxon>Eukaryota</taxon>
        <taxon>Viridiplantae</taxon>
        <taxon>Streptophyta</taxon>
        <taxon>Embryophyta</taxon>
        <taxon>Tracheophyta</taxon>
        <taxon>Spermatophyta</taxon>
        <taxon>Magnoliopsida</taxon>
        <taxon>eudicotyledons</taxon>
        <taxon>Gunneridae</taxon>
        <taxon>Pentapetalae</taxon>
        <taxon>asterids</taxon>
        <taxon>Ericales</taxon>
        <taxon>Ericaceae</taxon>
        <taxon>Vaccinioideae</taxon>
        <taxon>Vaccinieae</taxon>
        <taxon>Vaccinium</taxon>
    </lineage>
</organism>
<dbReference type="EMBL" id="CM037158">
    <property type="protein sequence ID" value="KAH7851245.1"/>
    <property type="molecule type" value="Genomic_DNA"/>
</dbReference>
<name>A0ACB7YCH8_9ERIC</name>
<gene>
    <name evidence="1" type="ORF">Vadar_008991</name>
</gene>